<dbReference type="SUPFAM" id="SSF51197">
    <property type="entry name" value="Clavaminate synthase-like"/>
    <property type="match status" value="1"/>
</dbReference>
<evidence type="ECO:0000256" key="4">
    <source>
        <dbReference type="ARBA" id="ARBA00022723"/>
    </source>
</evidence>
<evidence type="ECO:0000256" key="7">
    <source>
        <dbReference type="ARBA" id="ARBA00023004"/>
    </source>
</evidence>
<feature type="compositionally biased region" description="Basic and acidic residues" evidence="14">
    <location>
        <begin position="493"/>
        <end position="512"/>
    </location>
</feature>
<evidence type="ECO:0000313" key="17">
    <source>
        <dbReference type="EMBL" id="OQE36898.1"/>
    </source>
</evidence>
<dbReference type="InterPro" id="IPR003819">
    <property type="entry name" value="TauD/TfdA-like"/>
</dbReference>
<dbReference type="AlphaFoldDB" id="A0A1V6UEP3"/>
<dbReference type="EC" id="1.14.11.8" evidence="3"/>
<name>A0A1V6UEP3_9EURO</name>
<evidence type="ECO:0000256" key="3">
    <source>
        <dbReference type="ARBA" id="ARBA00012267"/>
    </source>
</evidence>
<evidence type="ECO:0000313" key="18">
    <source>
        <dbReference type="Proteomes" id="UP000191500"/>
    </source>
</evidence>
<dbReference type="Pfam" id="PF06155">
    <property type="entry name" value="GBBH-like_N"/>
    <property type="match status" value="1"/>
</dbReference>
<keyword evidence="6" id="KW-0560">Oxidoreductase</keyword>
<dbReference type="Pfam" id="PF02668">
    <property type="entry name" value="TauD"/>
    <property type="match status" value="1"/>
</dbReference>
<dbReference type="GO" id="GO:0046872">
    <property type="term" value="F:metal ion binding"/>
    <property type="evidence" value="ECO:0007669"/>
    <property type="project" value="UniProtKB-KW"/>
</dbReference>
<feature type="region of interest" description="Disordered" evidence="14">
    <location>
        <begin position="483"/>
        <end position="512"/>
    </location>
</feature>
<dbReference type="Proteomes" id="UP000191500">
    <property type="component" value="Unassembled WGS sequence"/>
</dbReference>
<dbReference type="GO" id="GO:0050353">
    <property type="term" value="F:trimethyllysine dioxygenase activity"/>
    <property type="evidence" value="ECO:0007669"/>
    <property type="project" value="UniProtKB-EC"/>
</dbReference>
<dbReference type="InterPro" id="IPR010376">
    <property type="entry name" value="GBBH-like_N"/>
</dbReference>
<feature type="region of interest" description="Disordered" evidence="14">
    <location>
        <begin position="378"/>
        <end position="399"/>
    </location>
</feature>
<dbReference type="InterPro" id="IPR050411">
    <property type="entry name" value="AlphaKG_dependent_hydroxylases"/>
</dbReference>
<comment type="cofactor">
    <cofactor evidence="1">
        <name>Fe(2+)</name>
        <dbReference type="ChEBI" id="CHEBI:29033"/>
    </cofactor>
</comment>
<comment type="catalytic activity">
    <reaction evidence="12">
        <text>N(6),N(6),N(6)-trimethyl-L-lysine + 2-oxoglutarate + O2 = (3S)-3-hydroxy-N(6),N(6),N(6)-trimethyl-L-lysine + succinate + CO2</text>
        <dbReference type="Rhea" id="RHEA:14181"/>
        <dbReference type="ChEBI" id="CHEBI:15379"/>
        <dbReference type="ChEBI" id="CHEBI:16526"/>
        <dbReference type="ChEBI" id="CHEBI:16810"/>
        <dbReference type="ChEBI" id="CHEBI:30031"/>
        <dbReference type="ChEBI" id="CHEBI:58100"/>
        <dbReference type="ChEBI" id="CHEBI:141499"/>
        <dbReference type="EC" id="1.14.11.8"/>
    </reaction>
</comment>
<evidence type="ECO:0000259" key="16">
    <source>
        <dbReference type="Pfam" id="PF06155"/>
    </source>
</evidence>
<dbReference type="STRING" id="36646.A0A1V6UEP3"/>
<keyword evidence="5" id="KW-0223">Dioxygenase</keyword>
<evidence type="ECO:0000256" key="6">
    <source>
        <dbReference type="ARBA" id="ARBA00023002"/>
    </source>
</evidence>
<evidence type="ECO:0000256" key="11">
    <source>
        <dbReference type="ARBA" id="ARBA00046008"/>
    </source>
</evidence>
<evidence type="ECO:0000256" key="5">
    <source>
        <dbReference type="ARBA" id="ARBA00022964"/>
    </source>
</evidence>
<dbReference type="InterPro" id="IPR042098">
    <property type="entry name" value="TauD-like_sf"/>
</dbReference>
<protein>
    <recommendedName>
        <fullName evidence="13">Trimethyllysine dioxygenase</fullName>
        <ecNumber evidence="3">1.14.11.8</ecNumber>
    </recommendedName>
    <alternativeName>
        <fullName evidence="9">Epsilon-trimethyllysine 2-oxoglutarate dioxygenase</fullName>
    </alternativeName>
    <alternativeName>
        <fullName evidence="8">TML hydroxylase</fullName>
    </alternativeName>
    <alternativeName>
        <fullName evidence="10">TML-alpha-ketoglutarate dioxygenase</fullName>
    </alternativeName>
</protein>
<dbReference type="GO" id="GO:0005739">
    <property type="term" value="C:mitochondrion"/>
    <property type="evidence" value="ECO:0007669"/>
    <property type="project" value="TreeGrafter"/>
</dbReference>
<accession>A0A1V6UEP3</accession>
<keyword evidence="18" id="KW-1185">Reference proteome</keyword>
<dbReference type="CDD" id="cd00250">
    <property type="entry name" value="CAS_like"/>
    <property type="match status" value="1"/>
</dbReference>
<evidence type="ECO:0000256" key="9">
    <source>
        <dbReference type="ARBA" id="ARBA00031778"/>
    </source>
</evidence>
<dbReference type="Gene3D" id="3.30.2020.30">
    <property type="match status" value="1"/>
</dbReference>
<evidence type="ECO:0000256" key="12">
    <source>
        <dbReference type="ARBA" id="ARBA00049334"/>
    </source>
</evidence>
<organism evidence="17 18">
    <name type="scientific">Penicillium coprophilum</name>
    <dbReference type="NCBI Taxonomy" id="36646"/>
    <lineage>
        <taxon>Eukaryota</taxon>
        <taxon>Fungi</taxon>
        <taxon>Dikarya</taxon>
        <taxon>Ascomycota</taxon>
        <taxon>Pezizomycotina</taxon>
        <taxon>Eurotiomycetes</taxon>
        <taxon>Eurotiomycetidae</taxon>
        <taxon>Eurotiales</taxon>
        <taxon>Aspergillaceae</taxon>
        <taxon>Penicillium</taxon>
    </lineage>
</organism>
<dbReference type="Gene3D" id="3.60.130.10">
    <property type="entry name" value="Clavaminate synthase-like"/>
    <property type="match status" value="1"/>
</dbReference>
<evidence type="ECO:0000256" key="13">
    <source>
        <dbReference type="ARBA" id="ARBA00071191"/>
    </source>
</evidence>
<evidence type="ECO:0000259" key="15">
    <source>
        <dbReference type="Pfam" id="PF02668"/>
    </source>
</evidence>
<keyword evidence="4" id="KW-0479">Metal-binding</keyword>
<feature type="domain" description="Gamma-butyrobetaine hydroxylase-like N-terminal" evidence="16">
    <location>
        <begin position="100"/>
        <end position="166"/>
    </location>
</feature>
<dbReference type="PANTHER" id="PTHR10696:SF25">
    <property type="entry name" value="OXIDOREDUCTASE AIM17-RELATED"/>
    <property type="match status" value="1"/>
</dbReference>
<dbReference type="FunFam" id="3.30.2020.30:FF:000002">
    <property type="entry name" value="Putative gamma-butyrobetaine dioxygenase"/>
    <property type="match status" value="1"/>
</dbReference>
<evidence type="ECO:0000256" key="8">
    <source>
        <dbReference type="ARBA" id="ARBA00030363"/>
    </source>
</evidence>
<proteinExistence type="inferred from homology"/>
<gene>
    <name evidence="17" type="ORF">PENCOP_c011G05634</name>
</gene>
<evidence type="ECO:0000256" key="14">
    <source>
        <dbReference type="SAM" id="MobiDB-lite"/>
    </source>
</evidence>
<dbReference type="PANTHER" id="PTHR10696">
    <property type="entry name" value="GAMMA-BUTYROBETAINE HYDROXYLASE-RELATED"/>
    <property type="match status" value="1"/>
</dbReference>
<dbReference type="GO" id="GO:0045329">
    <property type="term" value="P:carnitine biosynthetic process"/>
    <property type="evidence" value="ECO:0007669"/>
    <property type="project" value="TreeGrafter"/>
</dbReference>
<evidence type="ECO:0000256" key="2">
    <source>
        <dbReference type="ARBA" id="ARBA00008654"/>
    </source>
</evidence>
<keyword evidence="7" id="KW-0408">Iron</keyword>
<dbReference type="InterPro" id="IPR038492">
    <property type="entry name" value="GBBH-like_N_sf"/>
</dbReference>
<dbReference type="EMBL" id="MDDG01000011">
    <property type="protein sequence ID" value="OQE36898.1"/>
    <property type="molecule type" value="Genomic_DNA"/>
</dbReference>
<comment type="similarity">
    <text evidence="2">Belongs to the gamma-BBH/TMLD family.</text>
</comment>
<sequence>MYRLRTSVTRWQVPSVLPCSAPRRNFIAASSRFNSSVEPECRETLEPVAPEIESLLSTPEEFSNPKGDMQSSITQAVRRSNRADGVLPKVGKKGSVWTGKEELYLHLDKGTTIKLPYTYLRDSCQCGACKDQHSKQRSFRTSDIPKDISPSWVNWDGNKLSIRWAKDIGESQTAHESTWDRDFLRTPIFNTHRQHSNRNSKPIMWGRAQMDRSQHWVSYSDYIADDFKFATSMQQLERLGLIFVKDIPDSRSMVEAIATRMGPLRNTFYGSTFDVRTVPQATNVAYTNQFLGFHMDLMYMNEPPGYQLLHCLENSCSGGESMFADTFSVAKIMSERHPEDYKVLREQRLGYEYRHEEHMYYNERPVFEHDSDTGDLRHVNYSPPFQSPLPSRDEKDHDAGSVNRLRDALATFTSIIDNPKHTFELKLSPGDCVIFDNRRILHARRQFNASTGSRWLAGAYVDTDALLSRFAVCKHKYPHVWTKKAQKDSAASSRDDSQEKSEASEARGQESG</sequence>
<evidence type="ECO:0000256" key="10">
    <source>
        <dbReference type="ARBA" id="ARBA00032283"/>
    </source>
</evidence>
<reference evidence="18" key="1">
    <citation type="journal article" date="2017" name="Nat. Microbiol.">
        <title>Global analysis of biosynthetic gene clusters reveals vast potential of secondary metabolite production in Penicillium species.</title>
        <authorList>
            <person name="Nielsen J.C."/>
            <person name="Grijseels S."/>
            <person name="Prigent S."/>
            <person name="Ji B."/>
            <person name="Dainat J."/>
            <person name="Nielsen K.F."/>
            <person name="Frisvad J.C."/>
            <person name="Workman M."/>
            <person name="Nielsen J."/>
        </authorList>
    </citation>
    <scope>NUCLEOTIDE SEQUENCE [LARGE SCALE GENOMIC DNA]</scope>
    <source>
        <strain evidence="18">IBT 31321</strain>
    </source>
</reference>
<feature type="domain" description="TauD/TfdA-like" evidence="15">
    <location>
        <begin position="227"/>
        <end position="460"/>
    </location>
</feature>
<comment type="caution">
    <text evidence="17">The sequence shown here is derived from an EMBL/GenBank/DDBJ whole genome shotgun (WGS) entry which is preliminary data.</text>
</comment>
<comment type="function">
    <text evidence="11">Converts trimethyllysine (TML) into hydroxytrimethyllysine (HTML).</text>
</comment>
<evidence type="ECO:0000256" key="1">
    <source>
        <dbReference type="ARBA" id="ARBA00001954"/>
    </source>
</evidence>